<dbReference type="HOGENOM" id="CLU_1000791_0_0_12"/>
<evidence type="ECO:0000313" key="3">
    <source>
        <dbReference type="Proteomes" id="UP000018680"/>
    </source>
</evidence>
<sequence length="275" mass="30342">MIEGLNKTLIQIGSEAKNKKELLSEIAKLAAGAPQLDSVDEETILTSLKEREKLVSTGLEKGIAIPHCSFEGVEDFAVGLIVIPEGIEFEALDGKPSKLVFFIVGPSRQRNRHIKILSSISQLAKDQGLNRRLVSAGTPDEIVGILEEAGDLKQKGAKSVPDFSSRESVNMCQFTIHVQLEDLFQDVLEILSGEVEGSVSVLEGDRATSYLHRLPLFSSFWNDDSRGFSRLIVAVMDKRYMNHVIRQINMIRPEDGEGILVSVQDVIYCDGAIDF</sequence>
<dbReference type="STRING" id="1307761.L21SP2_3408"/>
<accession>V5WNS7</accession>
<keyword evidence="2" id="KW-0808">Transferase</keyword>
<dbReference type="PROSITE" id="PS51094">
    <property type="entry name" value="PTS_EIIA_TYPE_2"/>
    <property type="match status" value="1"/>
</dbReference>
<organism evidence="2 3">
    <name type="scientific">Salinispira pacifica</name>
    <dbReference type="NCBI Taxonomy" id="1307761"/>
    <lineage>
        <taxon>Bacteria</taxon>
        <taxon>Pseudomonadati</taxon>
        <taxon>Spirochaetota</taxon>
        <taxon>Spirochaetia</taxon>
        <taxon>Spirochaetales</taxon>
        <taxon>Spirochaetaceae</taxon>
        <taxon>Salinispira</taxon>
    </lineage>
</organism>
<dbReference type="GO" id="GO:0016740">
    <property type="term" value="F:transferase activity"/>
    <property type="evidence" value="ECO:0007669"/>
    <property type="project" value="UniProtKB-KW"/>
</dbReference>
<dbReference type="InterPro" id="IPR051541">
    <property type="entry name" value="PTS_SugarTrans_NitroReg"/>
</dbReference>
<dbReference type="eggNOG" id="COG1762">
    <property type="taxonomic scope" value="Bacteria"/>
</dbReference>
<dbReference type="Proteomes" id="UP000018680">
    <property type="component" value="Chromosome"/>
</dbReference>
<dbReference type="KEGG" id="slr:L21SP2_3408"/>
<proteinExistence type="predicted"/>
<dbReference type="InterPro" id="IPR002178">
    <property type="entry name" value="PTS_EIIA_type-2_dom"/>
</dbReference>
<dbReference type="PANTHER" id="PTHR47738">
    <property type="entry name" value="PTS SYSTEM FRUCTOSE-LIKE EIIA COMPONENT-RELATED"/>
    <property type="match status" value="1"/>
</dbReference>
<dbReference type="Pfam" id="PF00359">
    <property type="entry name" value="PTS_EIIA_2"/>
    <property type="match status" value="1"/>
</dbReference>
<dbReference type="EC" id="2.7.1.69" evidence="2"/>
<keyword evidence="3" id="KW-1185">Reference proteome</keyword>
<dbReference type="AlphaFoldDB" id="V5WNS7"/>
<dbReference type="OrthoDB" id="95460at2"/>
<dbReference type="SUPFAM" id="SSF55804">
    <property type="entry name" value="Phoshotransferase/anion transport protein"/>
    <property type="match status" value="1"/>
</dbReference>
<dbReference type="EMBL" id="CP006939">
    <property type="protein sequence ID" value="AHC16746.1"/>
    <property type="molecule type" value="Genomic_DNA"/>
</dbReference>
<protein>
    <submittedName>
        <fullName evidence="2">PTS system, fructose-specific IIABC component</fullName>
        <ecNumber evidence="2">2.7.1.69</ecNumber>
    </submittedName>
</protein>
<dbReference type="Gene3D" id="3.40.930.10">
    <property type="entry name" value="Mannitol-specific EII, Chain A"/>
    <property type="match status" value="1"/>
</dbReference>
<feature type="domain" description="PTS EIIA type-2" evidence="1">
    <location>
        <begin position="3"/>
        <end position="149"/>
    </location>
</feature>
<evidence type="ECO:0000313" key="2">
    <source>
        <dbReference type="EMBL" id="AHC16746.1"/>
    </source>
</evidence>
<dbReference type="CDD" id="cd00211">
    <property type="entry name" value="PTS_IIA_fru"/>
    <property type="match status" value="1"/>
</dbReference>
<dbReference type="RefSeq" id="WP_024269634.1">
    <property type="nucleotide sequence ID" value="NC_023035.1"/>
</dbReference>
<gene>
    <name evidence="2" type="ORF">L21SP2_3408</name>
</gene>
<reference evidence="2 3" key="1">
    <citation type="journal article" date="2015" name="Stand. Genomic Sci.">
        <title>Complete genome sequence and description of Salinispira pacifica gen. nov., sp. nov., a novel spirochaete isolated form a hypersaline microbial mat.</title>
        <authorList>
            <person name="Ben Hania W."/>
            <person name="Joseph M."/>
            <person name="Schumann P."/>
            <person name="Bunk B."/>
            <person name="Fiebig A."/>
            <person name="Sproer C."/>
            <person name="Klenk H.P."/>
            <person name="Fardeau M.L."/>
            <person name="Spring S."/>
        </authorList>
    </citation>
    <scope>NUCLEOTIDE SEQUENCE [LARGE SCALE GENOMIC DNA]</scope>
    <source>
        <strain evidence="2 3">L21-RPul-D2</strain>
    </source>
</reference>
<evidence type="ECO:0000259" key="1">
    <source>
        <dbReference type="PROSITE" id="PS51094"/>
    </source>
</evidence>
<dbReference type="InterPro" id="IPR016152">
    <property type="entry name" value="PTrfase/Anion_transptr"/>
</dbReference>
<name>V5WNS7_9SPIO</name>
<dbReference type="PANTHER" id="PTHR47738:SF2">
    <property type="entry name" value="PTS SYSTEM FRUCTOSE-LIKE EIIA COMPONENT"/>
    <property type="match status" value="1"/>
</dbReference>